<evidence type="ECO:0000313" key="3">
    <source>
        <dbReference type="Proteomes" id="UP000263642"/>
    </source>
</evidence>
<feature type="transmembrane region" description="Helical" evidence="1">
    <location>
        <begin position="85"/>
        <end position="106"/>
    </location>
</feature>
<feature type="transmembrane region" description="Helical" evidence="1">
    <location>
        <begin position="36"/>
        <end position="57"/>
    </location>
</feature>
<protein>
    <submittedName>
        <fullName evidence="2">Uncharacterized protein</fullName>
    </submittedName>
</protein>
<gene>
    <name evidence="2" type="ORF">DIT97_29515</name>
</gene>
<feature type="transmembrane region" description="Helical" evidence="1">
    <location>
        <begin position="118"/>
        <end position="135"/>
    </location>
</feature>
<dbReference type="Proteomes" id="UP000263642">
    <property type="component" value="Unassembled WGS sequence"/>
</dbReference>
<keyword evidence="1" id="KW-0812">Transmembrane</keyword>
<dbReference type="EMBL" id="DQAY01000183">
    <property type="protein sequence ID" value="HCO26945.1"/>
    <property type="molecule type" value="Genomic_DNA"/>
</dbReference>
<name>A0A3D3RDN3_9PLAN</name>
<comment type="caution">
    <text evidence="2">The sequence shown here is derived from an EMBL/GenBank/DDBJ whole genome shotgun (WGS) entry which is preliminary data.</text>
</comment>
<accession>A0A3D3RDN3</accession>
<keyword evidence="1" id="KW-1133">Transmembrane helix</keyword>
<evidence type="ECO:0000313" key="2">
    <source>
        <dbReference type="EMBL" id="HCO26945.1"/>
    </source>
</evidence>
<keyword evidence="1" id="KW-0472">Membrane</keyword>
<organism evidence="2 3">
    <name type="scientific">Gimesia maris</name>
    <dbReference type="NCBI Taxonomy" id="122"/>
    <lineage>
        <taxon>Bacteria</taxon>
        <taxon>Pseudomonadati</taxon>
        <taxon>Planctomycetota</taxon>
        <taxon>Planctomycetia</taxon>
        <taxon>Planctomycetales</taxon>
        <taxon>Planctomycetaceae</taxon>
        <taxon>Gimesia</taxon>
    </lineage>
</organism>
<evidence type="ECO:0000256" key="1">
    <source>
        <dbReference type="SAM" id="Phobius"/>
    </source>
</evidence>
<proteinExistence type="predicted"/>
<dbReference type="AlphaFoldDB" id="A0A3D3RDN3"/>
<reference evidence="2 3" key="1">
    <citation type="journal article" date="2018" name="Nat. Biotechnol.">
        <title>A standardized bacterial taxonomy based on genome phylogeny substantially revises the tree of life.</title>
        <authorList>
            <person name="Parks D.H."/>
            <person name="Chuvochina M."/>
            <person name="Waite D.W."/>
            <person name="Rinke C."/>
            <person name="Skarshewski A."/>
            <person name="Chaumeil P.A."/>
            <person name="Hugenholtz P."/>
        </authorList>
    </citation>
    <scope>NUCLEOTIDE SEQUENCE [LARGE SCALE GENOMIC DNA]</scope>
    <source>
        <strain evidence="2">UBA9375</strain>
    </source>
</reference>
<sequence>MVLDEKQFVKYFWISILTGAVAFCALTIIEEVHRSAGIRLLMSGYVAFLGGLFFLACENYRRIQGPPDGNDYYQMTQYVINNLQFLLAIVLSIGFCIGCCVTDTIFIGDAWKNNQSNASILLFCIKLVVIAVSLYKSHQNDKRIKDLNTKLET</sequence>
<feature type="transmembrane region" description="Helical" evidence="1">
    <location>
        <begin position="12"/>
        <end position="30"/>
    </location>
</feature>